<dbReference type="AlphaFoldDB" id="A0A939BWL8"/>
<keyword evidence="6" id="KW-0067">ATP-binding</keyword>
<proteinExistence type="inferred from homology"/>
<dbReference type="Proteomes" id="UP000663791">
    <property type="component" value="Unassembled WGS sequence"/>
</dbReference>
<dbReference type="InterPro" id="IPR016064">
    <property type="entry name" value="NAD/diacylglycerol_kinase_sf"/>
</dbReference>
<keyword evidence="8" id="KW-1208">Phospholipid metabolism</keyword>
<evidence type="ECO:0000256" key="7">
    <source>
        <dbReference type="ARBA" id="ARBA00023209"/>
    </source>
</evidence>
<dbReference type="Gene3D" id="3.40.50.10330">
    <property type="entry name" value="Probable inorganic polyphosphate/atp-NAD kinase, domain 1"/>
    <property type="match status" value="1"/>
</dbReference>
<dbReference type="EMBL" id="JAERTX010000001">
    <property type="protein sequence ID" value="MBM9458503.1"/>
    <property type="molecule type" value="Genomic_DNA"/>
</dbReference>
<sequence>MITNAEAGTADVEAVDTALAVLGAIADVEVAATSSPDELDTVLARAGAGGRRIVVAGGDGSLHAVVAALHRRGELGEAEIALLPLGTGNDFARGLGIPLEPAAAARVILEGATRRLDVVVDDTDTVTVNSVHLGAGADAGAKGAVWKERLGSVGVGKLNLGRLGYPIGTLQTALKPPTLRVRVEVDGELLVDLDQQVLMVAIGNGTSVGGGTALTPDALPHDGALDVLIATPVGTWARLAYLLRLPFASHEKHEDVKIVRGCEVRVAGTPFDCNSDGEISGPVRRRTWRVVPDAYTMVLPAESGATASGN</sequence>
<dbReference type="InterPro" id="IPR045540">
    <property type="entry name" value="YegS/DAGK_C"/>
</dbReference>
<dbReference type="PANTHER" id="PTHR12358">
    <property type="entry name" value="SPHINGOSINE KINASE"/>
    <property type="match status" value="1"/>
</dbReference>
<evidence type="ECO:0000256" key="3">
    <source>
        <dbReference type="ARBA" id="ARBA00022679"/>
    </source>
</evidence>
<gene>
    <name evidence="10" type="ORF">JK386_01160</name>
</gene>
<comment type="cofactor">
    <cofactor evidence="1">
        <name>Mg(2+)</name>
        <dbReference type="ChEBI" id="CHEBI:18420"/>
    </cofactor>
</comment>
<evidence type="ECO:0000256" key="2">
    <source>
        <dbReference type="ARBA" id="ARBA00005983"/>
    </source>
</evidence>
<dbReference type="InterPro" id="IPR001206">
    <property type="entry name" value="Diacylglycerol_kinase_cat_dom"/>
</dbReference>
<dbReference type="PROSITE" id="PS50146">
    <property type="entry name" value="DAGK"/>
    <property type="match status" value="1"/>
</dbReference>
<dbReference type="Gene3D" id="2.60.200.40">
    <property type="match status" value="1"/>
</dbReference>
<evidence type="ECO:0000313" key="10">
    <source>
        <dbReference type="EMBL" id="MBM9458503.1"/>
    </source>
</evidence>
<dbReference type="PANTHER" id="PTHR12358:SF54">
    <property type="entry name" value="SPHINGOSINE KINASE RELATED PROTEIN"/>
    <property type="match status" value="1"/>
</dbReference>
<dbReference type="InterPro" id="IPR017438">
    <property type="entry name" value="ATP-NAD_kinase_N"/>
</dbReference>
<organism evidence="10 11">
    <name type="scientific">Nocardioides faecalis</name>
    <dbReference type="NCBI Taxonomy" id="2803858"/>
    <lineage>
        <taxon>Bacteria</taxon>
        <taxon>Bacillati</taxon>
        <taxon>Actinomycetota</taxon>
        <taxon>Actinomycetes</taxon>
        <taxon>Propionibacteriales</taxon>
        <taxon>Nocardioidaceae</taxon>
        <taxon>Nocardioides</taxon>
    </lineage>
</organism>
<dbReference type="Pfam" id="PF19279">
    <property type="entry name" value="YegS_C"/>
    <property type="match status" value="1"/>
</dbReference>
<dbReference type="Pfam" id="PF00781">
    <property type="entry name" value="DAGK_cat"/>
    <property type="match status" value="1"/>
</dbReference>
<keyword evidence="11" id="KW-1185">Reference proteome</keyword>
<keyword evidence="4" id="KW-0547">Nucleotide-binding</keyword>
<dbReference type="InterPro" id="IPR050187">
    <property type="entry name" value="Lipid_Phosphate_FormReg"/>
</dbReference>
<keyword evidence="7" id="KW-0594">Phospholipid biosynthesis</keyword>
<comment type="similarity">
    <text evidence="2">Belongs to the diacylglycerol/lipid kinase family.</text>
</comment>
<dbReference type="SMART" id="SM00046">
    <property type="entry name" value="DAGKc"/>
    <property type="match status" value="1"/>
</dbReference>
<name>A0A939BWL8_9ACTN</name>
<feature type="domain" description="DAGKc" evidence="9">
    <location>
        <begin position="1"/>
        <end position="125"/>
    </location>
</feature>
<keyword evidence="3" id="KW-0808">Transferase</keyword>
<dbReference type="SUPFAM" id="SSF111331">
    <property type="entry name" value="NAD kinase/diacylglycerol kinase-like"/>
    <property type="match status" value="1"/>
</dbReference>
<dbReference type="GO" id="GO:0008654">
    <property type="term" value="P:phospholipid biosynthetic process"/>
    <property type="evidence" value="ECO:0007669"/>
    <property type="project" value="UniProtKB-KW"/>
</dbReference>
<keyword evidence="7" id="KW-0443">Lipid metabolism</keyword>
<comment type="caution">
    <text evidence="10">The sequence shown here is derived from an EMBL/GenBank/DDBJ whole genome shotgun (WGS) entry which is preliminary data.</text>
</comment>
<dbReference type="GO" id="GO:0016301">
    <property type="term" value="F:kinase activity"/>
    <property type="evidence" value="ECO:0007669"/>
    <property type="project" value="UniProtKB-KW"/>
</dbReference>
<evidence type="ECO:0000256" key="5">
    <source>
        <dbReference type="ARBA" id="ARBA00022777"/>
    </source>
</evidence>
<dbReference type="GO" id="GO:0005524">
    <property type="term" value="F:ATP binding"/>
    <property type="evidence" value="ECO:0007669"/>
    <property type="project" value="UniProtKB-KW"/>
</dbReference>
<evidence type="ECO:0000256" key="6">
    <source>
        <dbReference type="ARBA" id="ARBA00022840"/>
    </source>
</evidence>
<reference evidence="10" key="1">
    <citation type="submission" date="2021-01" db="EMBL/GenBank/DDBJ databases">
        <title>Novel species in genus Nocardioides.</title>
        <authorList>
            <person name="Zhang G."/>
        </authorList>
    </citation>
    <scope>NUCLEOTIDE SEQUENCE</scope>
    <source>
        <strain evidence="10">Zg-536</strain>
    </source>
</reference>
<protein>
    <submittedName>
        <fullName evidence="10">Diacylglycerol kinase</fullName>
    </submittedName>
</protein>
<evidence type="ECO:0000256" key="1">
    <source>
        <dbReference type="ARBA" id="ARBA00001946"/>
    </source>
</evidence>
<evidence type="ECO:0000256" key="8">
    <source>
        <dbReference type="ARBA" id="ARBA00023264"/>
    </source>
</evidence>
<accession>A0A939BWL8</accession>
<keyword evidence="5 10" id="KW-0418">Kinase</keyword>
<keyword evidence="7" id="KW-0444">Lipid biosynthesis</keyword>
<evidence type="ECO:0000256" key="4">
    <source>
        <dbReference type="ARBA" id="ARBA00022741"/>
    </source>
</evidence>
<evidence type="ECO:0000259" key="9">
    <source>
        <dbReference type="PROSITE" id="PS50146"/>
    </source>
</evidence>
<evidence type="ECO:0000313" key="11">
    <source>
        <dbReference type="Proteomes" id="UP000663791"/>
    </source>
</evidence>